<comment type="caution">
    <text evidence="2">The sequence shown here is derived from an EMBL/GenBank/DDBJ whole genome shotgun (WGS) entry which is preliminary data.</text>
</comment>
<accession>A0A150XCG6</accession>
<dbReference type="AlphaFoldDB" id="A0A150XCG6"/>
<keyword evidence="1" id="KW-1133">Transmembrane helix</keyword>
<name>A0A150XCG6_9BACT</name>
<dbReference type="EMBL" id="LRPC01000006">
    <property type="protein sequence ID" value="KYG76429.1"/>
    <property type="molecule type" value="Genomic_DNA"/>
</dbReference>
<keyword evidence="3" id="KW-1185">Reference proteome</keyword>
<organism evidence="2 3">
    <name type="scientific">Roseivirga spongicola</name>
    <dbReference type="NCBI Taxonomy" id="333140"/>
    <lineage>
        <taxon>Bacteria</taxon>
        <taxon>Pseudomonadati</taxon>
        <taxon>Bacteroidota</taxon>
        <taxon>Cytophagia</taxon>
        <taxon>Cytophagales</taxon>
        <taxon>Roseivirgaceae</taxon>
        <taxon>Roseivirga</taxon>
    </lineage>
</organism>
<evidence type="ECO:0000313" key="3">
    <source>
        <dbReference type="Proteomes" id="UP000075606"/>
    </source>
</evidence>
<keyword evidence="1" id="KW-0472">Membrane</keyword>
<feature type="transmembrane region" description="Helical" evidence="1">
    <location>
        <begin position="7"/>
        <end position="24"/>
    </location>
</feature>
<gene>
    <name evidence="2" type="ORF">AWW68_19485</name>
</gene>
<evidence type="ECO:0000313" key="2">
    <source>
        <dbReference type="EMBL" id="KYG76429.1"/>
    </source>
</evidence>
<dbReference type="STRING" id="333140.AWW68_19485"/>
<feature type="transmembrane region" description="Helical" evidence="1">
    <location>
        <begin position="36"/>
        <end position="55"/>
    </location>
</feature>
<keyword evidence="1" id="KW-0812">Transmembrane</keyword>
<proteinExistence type="predicted"/>
<dbReference type="Proteomes" id="UP000075606">
    <property type="component" value="Unassembled WGS sequence"/>
</dbReference>
<protein>
    <submittedName>
        <fullName evidence="2">Uncharacterized protein</fullName>
    </submittedName>
</protein>
<sequence>MMSLTNLIFHVIILFLLSRVLKHYRPDYWPKTTRAAYYFCLFSIGVNIGAIIYLLTKPLFQ</sequence>
<evidence type="ECO:0000256" key="1">
    <source>
        <dbReference type="SAM" id="Phobius"/>
    </source>
</evidence>
<reference evidence="2 3" key="1">
    <citation type="submission" date="2016-01" db="EMBL/GenBank/DDBJ databases">
        <title>Genome sequencing of Roseivirga spongicola UST030701-084.</title>
        <authorList>
            <person name="Selvaratnam C."/>
            <person name="Thevarajoo S."/>
            <person name="Goh K.M."/>
            <person name="Ee R."/>
            <person name="Chan K.-G."/>
            <person name="Chong C.S."/>
        </authorList>
    </citation>
    <scope>NUCLEOTIDE SEQUENCE [LARGE SCALE GENOMIC DNA]</scope>
    <source>
        <strain evidence="2 3">UST030701-084</strain>
    </source>
</reference>